<feature type="compositionally biased region" description="Low complexity" evidence="1">
    <location>
        <begin position="274"/>
        <end position="342"/>
    </location>
</feature>
<feature type="compositionally biased region" description="Low complexity" evidence="1">
    <location>
        <begin position="83"/>
        <end position="93"/>
    </location>
</feature>
<dbReference type="Ensembl" id="ENSECAT00000053931.2">
    <property type="protein sequence ID" value="ENSECAP00000031719.2"/>
    <property type="gene ID" value="ENSECAG00000037664.2"/>
</dbReference>
<evidence type="ECO:0000313" key="2">
    <source>
        <dbReference type="Ensembl" id="ENSECAP00000031719.2"/>
    </source>
</evidence>
<dbReference type="STRING" id="9796.ENSECAP00000031719"/>
<feature type="compositionally biased region" description="Basic residues" evidence="1">
    <location>
        <begin position="1"/>
        <end position="15"/>
    </location>
</feature>
<organism evidence="2 3">
    <name type="scientific">Equus caballus</name>
    <name type="common">Horse</name>
    <dbReference type="NCBI Taxonomy" id="9796"/>
    <lineage>
        <taxon>Eukaryota</taxon>
        <taxon>Metazoa</taxon>
        <taxon>Chordata</taxon>
        <taxon>Craniata</taxon>
        <taxon>Vertebrata</taxon>
        <taxon>Euteleostomi</taxon>
        <taxon>Mammalia</taxon>
        <taxon>Eutheria</taxon>
        <taxon>Laurasiatheria</taxon>
        <taxon>Perissodactyla</taxon>
        <taxon>Equidae</taxon>
        <taxon>Equus</taxon>
    </lineage>
</organism>
<evidence type="ECO:0000256" key="1">
    <source>
        <dbReference type="SAM" id="MobiDB-lite"/>
    </source>
</evidence>
<feature type="region of interest" description="Disordered" evidence="1">
    <location>
        <begin position="151"/>
        <end position="413"/>
    </location>
</feature>
<reference evidence="2" key="3">
    <citation type="submission" date="2025-09" db="UniProtKB">
        <authorList>
            <consortium name="Ensembl"/>
        </authorList>
    </citation>
    <scope>IDENTIFICATION</scope>
    <source>
        <strain evidence="2">Thoroughbred</strain>
    </source>
</reference>
<feature type="compositionally biased region" description="Low complexity" evidence="1">
    <location>
        <begin position="387"/>
        <end position="407"/>
    </location>
</feature>
<reference evidence="2 3" key="1">
    <citation type="journal article" date="2009" name="Science">
        <title>Genome sequence, comparative analysis, and population genetics of the domestic horse.</title>
        <authorList>
            <consortium name="Broad Institute Genome Sequencing Platform"/>
            <consortium name="Broad Institute Whole Genome Assembly Team"/>
            <person name="Wade C.M."/>
            <person name="Giulotto E."/>
            <person name="Sigurdsson S."/>
            <person name="Zoli M."/>
            <person name="Gnerre S."/>
            <person name="Imsland F."/>
            <person name="Lear T.L."/>
            <person name="Adelson D.L."/>
            <person name="Bailey E."/>
            <person name="Bellone R.R."/>
            <person name="Bloecker H."/>
            <person name="Distl O."/>
            <person name="Edgar R.C."/>
            <person name="Garber M."/>
            <person name="Leeb T."/>
            <person name="Mauceli E."/>
            <person name="MacLeod J.N."/>
            <person name="Penedo M.C.T."/>
            <person name="Raison J.M."/>
            <person name="Sharpe T."/>
            <person name="Vogel J."/>
            <person name="Andersson L."/>
            <person name="Antczak D.F."/>
            <person name="Biagi T."/>
            <person name="Binns M.M."/>
            <person name="Chowdhary B.P."/>
            <person name="Coleman S.J."/>
            <person name="Della Valle G."/>
            <person name="Fryc S."/>
            <person name="Guerin G."/>
            <person name="Hasegawa T."/>
            <person name="Hill E.W."/>
            <person name="Jurka J."/>
            <person name="Kiialainen A."/>
            <person name="Lindgren G."/>
            <person name="Liu J."/>
            <person name="Magnani E."/>
            <person name="Mickelson J.R."/>
            <person name="Murray J."/>
            <person name="Nergadze S.G."/>
            <person name="Onofrio R."/>
            <person name="Pedroni S."/>
            <person name="Piras M.F."/>
            <person name="Raudsepp T."/>
            <person name="Rocchi M."/>
            <person name="Roeed K.H."/>
            <person name="Ryder O.A."/>
            <person name="Searle S."/>
            <person name="Skow L."/>
            <person name="Swinburne J.E."/>
            <person name="Syvaenen A.C."/>
            <person name="Tozaki T."/>
            <person name="Valberg S.J."/>
            <person name="Vaudin M."/>
            <person name="White J.R."/>
            <person name="Zody M.C."/>
            <person name="Lander E.S."/>
            <person name="Lindblad-Toh K."/>
        </authorList>
    </citation>
    <scope>NUCLEOTIDE SEQUENCE [LARGE SCALE GENOMIC DNA]</scope>
    <source>
        <strain evidence="2 3">Thoroughbred</strain>
    </source>
</reference>
<keyword evidence="3" id="KW-1185">Reference proteome</keyword>
<feature type="region of interest" description="Disordered" evidence="1">
    <location>
        <begin position="1"/>
        <end position="136"/>
    </location>
</feature>
<name>A0A3Q2HET2_HORSE</name>
<dbReference type="Bgee" id="ENSECAG00000037664">
    <property type="expression patterns" value="Expressed in retina and 12 other cell types or tissues"/>
</dbReference>
<dbReference type="GeneTree" id="ENSGT01090000263356"/>
<feature type="compositionally biased region" description="Pro residues" evidence="1">
    <location>
        <begin position="16"/>
        <end position="36"/>
    </location>
</feature>
<feature type="compositionally biased region" description="Low complexity" evidence="1">
    <location>
        <begin position="37"/>
        <end position="55"/>
    </location>
</feature>
<reference evidence="2" key="2">
    <citation type="submission" date="2025-08" db="UniProtKB">
        <authorList>
            <consortium name="Ensembl"/>
        </authorList>
    </citation>
    <scope>IDENTIFICATION</scope>
    <source>
        <strain evidence="2">Thoroughbred</strain>
    </source>
</reference>
<feature type="compositionally biased region" description="Pro residues" evidence="1">
    <location>
        <begin position="56"/>
        <end position="65"/>
    </location>
</feature>
<proteinExistence type="predicted"/>
<feature type="compositionally biased region" description="Polar residues" evidence="1">
    <location>
        <begin position="119"/>
        <end position="134"/>
    </location>
</feature>
<accession>A0A3Q2HET2</accession>
<protein>
    <submittedName>
        <fullName evidence="2">Uncharacterized protein</fullName>
    </submittedName>
</protein>
<dbReference type="Proteomes" id="UP000002281">
    <property type="component" value="Chromosome 12"/>
</dbReference>
<dbReference type="PaxDb" id="9796-ENSECAP00000031719"/>
<evidence type="ECO:0000313" key="3">
    <source>
        <dbReference type="Proteomes" id="UP000002281"/>
    </source>
</evidence>
<dbReference type="AlphaFoldDB" id="A0A3Q2HET2"/>
<dbReference type="InParanoid" id="A0A3Q2HET2"/>
<sequence>MRRPRIARARRRRRGSPPPLASACPPSPPAHRPLSPPAFSRARARPAARACAQATDPPPRAPSPPHALARTHTLRLCDPAPHRPAAPAALPHLSGEGGDPRPPTKHNHPPTQWGEAPRSPSSALCPSRPVTVTQPEGRAAWARAAVARLKAGSPGVRPLGPAGPTGAPRSGLPRARGRGEGAPFRRLPSPRAPTAGPRPACPPSPGRPRRPRRGARAPWARGSSVQRPGPASPTPRRSEGAGNGAGMSVLGSAPRGSSRRLTRASTGAGRQSGLRDGPGAAAAGAPTAGPRRPGRWPWKPLLLGHARVSAAPVPPAARVGRDPAPGESGRPPWRGARAAPATGPTPPPGAAAGAGGPAGKMSPLGARSFARGSATGQRPPEPRRPCPRTGSRGSTAARRARRLGTSTEPGQRSHVLLFLTSLEGEVSGFGKQCE</sequence>